<gene>
    <name evidence="1" type="ORF">CMC5_074210</name>
</gene>
<keyword evidence="2" id="KW-1185">Reference proteome</keyword>
<dbReference type="PROSITE" id="PS51257">
    <property type="entry name" value="PROKAR_LIPOPROTEIN"/>
    <property type="match status" value="1"/>
</dbReference>
<accession>A0A0K1EQI4</accession>
<dbReference type="RefSeq" id="WP_050434706.1">
    <property type="nucleotide sequence ID" value="NZ_CP012159.1"/>
</dbReference>
<evidence type="ECO:0008006" key="3">
    <source>
        <dbReference type="Google" id="ProtNLM"/>
    </source>
</evidence>
<protein>
    <recommendedName>
        <fullName evidence="3">DUF4440 domain-containing protein</fullName>
    </recommendedName>
</protein>
<dbReference type="EMBL" id="CP012159">
    <property type="protein sequence ID" value="AKT43190.1"/>
    <property type="molecule type" value="Genomic_DNA"/>
</dbReference>
<dbReference type="InterPro" id="IPR032710">
    <property type="entry name" value="NTF2-like_dom_sf"/>
</dbReference>
<evidence type="ECO:0000313" key="2">
    <source>
        <dbReference type="Proteomes" id="UP000067626"/>
    </source>
</evidence>
<organism evidence="1 2">
    <name type="scientific">Chondromyces crocatus</name>
    <dbReference type="NCBI Taxonomy" id="52"/>
    <lineage>
        <taxon>Bacteria</taxon>
        <taxon>Pseudomonadati</taxon>
        <taxon>Myxococcota</taxon>
        <taxon>Polyangia</taxon>
        <taxon>Polyangiales</taxon>
        <taxon>Polyangiaceae</taxon>
        <taxon>Chondromyces</taxon>
    </lineage>
</organism>
<dbReference type="Proteomes" id="UP000067626">
    <property type="component" value="Chromosome"/>
</dbReference>
<sequence length="166" mass="18859">MSHRLPKVVAPLLLLASLGVTSVGLGGCATRYIPNTDVEDTEDNRKIITFCEKYRRAVETKNVGALLQLASPDYYEDGGNVDASDDLDYAGLRHYLSGKFQDARAIRYEIRYRRVVKQENAVFVDYTFSASYRIPGEKGDEWRHKVDDNRLELVPHQDDFRIVAGM</sequence>
<dbReference type="SUPFAM" id="SSF54427">
    <property type="entry name" value="NTF2-like"/>
    <property type="match status" value="1"/>
</dbReference>
<name>A0A0K1EQI4_CHOCO</name>
<evidence type="ECO:0000313" key="1">
    <source>
        <dbReference type="EMBL" id="AKT43190.1"/>
    </source>
</evidence>
<dbReference type="STRING" id="52.CMC5_074210"/>
<proteinExistence type="predicted"/>
<dbReference type="KEGG" id="ccro:CMC5_074210"/>
<reference evidence="1 2" key="1">
    <citation type="submission" date="2015-07" db="EMBL/GenBank/DDBJ databases">
        <title>Genome analysis of myxobacterium Chondromyces crocatus Cm c5 reveals a high potential for natural compound synthesis and the genetic basis for the loss of fruiting body formation.</title>
        <authorList>
            <person name="Zaburannyi N."/>
            <person name="Bunk B."/>
            <person name="Maier J."/>
            <person name="Overmann J."/>
            <person name="Mueller R."/>
        </authorList>
    </citation>
    <scope>NUCLEOTIDE SEQUENCE [LARGE SCALE GENOMIC DNA]</scope>
    <source>
        <strain evidence="1 2">Cm c5</strain>
    </source>
</reference>
<dbReference type="AlphaFoldDB" id="A0A0K1EQI4"/>